<sequence length="455" mass="51934">MRRVTPFEEFYYRKNTEGLYSCFFVGVTLNVPLDRAKLEIALRKVVNNYPQLYSNVFYDDMSGDLCLRPLSEKIYIGDVLGLAESDKLDEDASNWIFKNINFKYHCQCPLWKIVSMQAGQQLLFCFDHLILDGMSGALFWEDVLRELNSDDHSPAQADQDGVLYFGDGIDAMPAHPYSMWPSSLAWKILRIVLFIWHIYLQPYIPTLGNSHSCFQFKRYTFPECLYDNSRRIRNTNRHFSLRIAPDQLKQQVKWCREHNTSLTAWFAAIITLWLKNFTKKSSTTGSVVKVEVPFNTRQQLSRAIPTYPKSALRLGLFVKGSTLQYNVDNGDEGVWKIASEFSKDLGRNRDTEVGIQKCKLLELVDVKNFVISLSQLKYPPSTFEITNLGFQAFGTSTSDTYYVTDAVFRGGQTLSNAFTCYIISTPLGGCHISLSLPPEVASDCEVDALQLVISK</sequence>
<dbReference type="EMBL" id="AE016816">
    <property type="protein sequence ID" value="AAS51090.1"/>
    <property type="molecule type" value="Genomic_DNA"/>
</dbReference>
<keyword evidence="2" id="KW-1185">Reference proteome</keyword>
<gene>
    <name evidence="1" type="ORF">AGOS_ACL138C</name>
</gene>
<dbReference type="InterPro" id="IPR010828">
    <property type="entry name" value="Atf2/Sli1-like"/>
</dbReference>
<reference evidence="2" key="2">
    <citation type="journal article" date="2013" name="G3 (Bethesda)">
        <title>Genomes of Ashbya fungi isolated from insects reveal four mating-type loci, numerous translocations, lack of transposons, and distinct gene duplications.</title>
        <authorList>
            <person name="Dietrich F.S."/>
            <person name="Voegeli S."/>
            <person name="Kuo S."/>
            <person name="Philippsen P."/>
        </authorList>
    </citation>
    <scope>GENOME REANNOTATION</scope>
    <source>
        <strain evidence="2">ATCC 10895 / CBS 109.51 / FGSC 9923 / NRRL Y-1056</strain>
    </source>
</reference>
<dbReference type="AlphaFoldDB" id="Q75CQ7"/>
<name>Q75CQ7_EREGS</name>
<proteinExistence type="predicted"/>
<dbReference type="HOGENOM" id="CLU_599872_0_0_1"/>
<evidence type="ECO:0000313" key="2">
    <source>
        <dbReference type="Proteomes" id="UP000000591"/>
    </source>
</evidence>
<evidence type="ECO:0000313" key="1">
    <source>
        <dbReference type="EMBL" id="AAS51090.1"/>
    </source>
</evidence>
<accession>Q75CQ7</accession>
<dbReference type="PANTHER" id="PTHR28037">
    <property type="entry name" value="ALCOHOL O-ACETYLTRANSFERASE 1-RELATED"/>
    <property type="match status" value="1"/>
</dbReference>
<organism evidence="1 2">
    <name type="scientific">Eremothecium gossypii (strain ATCC 10895 / CBS 109.51 / FGSC 9923 / NRRL Y-1056)</name>
    <name type="common">Yeast</name>
    <name type="synonym">Ashbya gossypii</name>
    <dbReference type="NCBI Taxonomy" id="284811"/>
    <lineage>
        <taxon>Eukaryota</taxon>
        <taxon>Fungi</taxon>
        <taxon>Dikarya</taxon>
        <taxon>Ascomycota</taxon>
        <taxon>Saccharomycotina</taxon>
        <taxon>Saccharomycetes</taxon>
        <taxon>Saccharomycetales</taxon>
        <taxon>Saccharomycetaceae</taxon>
        <taxon>Eremothecium</taxon>
    </lineage>
</organism>
<dbReference type="GeneID" id="4619386"/>
<dbReference type="GO" id="GO:0008080">
    <property type="term" value="F:N-acetyltransferase activity"/>
    <property type="evidence" value="ECO:0000318"/>
    <property type="project" value="GO_Central"/>
</dbReference>
<dbReference type="PANTHER" id="PTHR28037:SF1">
    <property type="entry name" value="ALCOHOL O-ACETYLTRANSFERASE 1-RELATED"/>
    <property type="match status" value="1"/>
</dbReference>
<protein>
    <submittedName>
        <fullName evidence="1">ACL138Cp</fullName>
    </submittedName>
</protein>
<dbReference type="InterPro" id="IPR052058">
    <property type="entry name" value="Alcohol_O-acetyltransferase"/>
</dbReference>
<dbReference type="eggNOG" id="ENOG502RC91">
    <property type="taxonomic scope" value="Eukaryota"/>
</dbReference>
<dbReference type="Proteomes" id="UP000000591">
    <property type="component" value="Chromosome III"/>
</dbReference>
<dbReference type="OMA" id="TEINHIF"/>
<dbReference type="OrthoDB" id="2150604at2759"/>
<dbReference type="KEGG" id="ago:AGOS_ACL138C"/>
<dbReference type="InParanoid" id="Q75CQ7"/>
<dbReference type="Gene3D" id="3.30.559.10">
    <property type="entry name" value="Chloramphenicol acetyltransferase-like domain"/>
    <property type="match status" value="1"/>
</dbReference>
<dbReference type="InterPro" id="IPR023213">
    <property type="entry name" value="CAT-like_dom_sf"/>
</dbReference>
<reference evidence="1 2" key="1">
    <citation type="journal article" date="2004" name="Science">
        <title>The Ashbya gossypii genome as a tool for mapping the ancient Saccharomyces cerevisiae genome.</title>
        <authorList>
            <person name="Dietrich F.S."/>
            <person name="Voegeli S."/>
            <person name="Brachat S."/>
            <person name="Lerch A."/>
            <person name="Gates K."/>
            <person name="Steiner S."/>
            <person name="Mohr C."/>
            <person name="Pohlmann R."/>
            <person name="Luedi P."/>
            <person name="Choi S."/>
            <person name="Wing R.A."/>
            <person name="Flavier A."/>
            <person name="Gaffney T.D."/>
            <person name="Philippsen P."/>
        </authorList>
    </citation>
    <scope>NUCLEOTIDE SEQUENCE [LARGE SCALE GENOMIC DNA]</scope>
    <source>
        <strain evidence="2">ATCC 10895 / CBS 109.51 / FGSC 9923 / NRRL Y-1056</strain>
    </source>
</reference>
<dbReference type="Pfam" id="PF07247">
    <property type="entry name" value="AATase"/>
    <property type="match status" value="1"/>
</dbReference>
<dbReference type="FunCoup" id="Q75CQ7">
    <property type="interactions" value="14"/>
</dbReference>
<dbReference type="RefSeq" id="NP_983266.1">
    <property type="nucleotide sequence ID" value="NM_208619.1"/>
</dbReference>
<dbReference type="SUPFAM" id="SSF52777">
    <property type="entry name" value="CoA-dependent acyltransferases"/>
    <property type="match status" value="1"/>
</dbReference>
<dbReference type="STRING" id="284811.Q75CQ7"/>